<sequence length="59" mass="6364">MIAIRPLLIGLTLILALVLVALSILLVNPVRPIRQSDNLIPCRPSLRSVSSIAGFSWTA</sequence>
<dbReference type="Proteomes" id="UP000282195">
    <property type="component" value="Chromosome"/>
</dbReference>
<keyword evidence="2" id="KW-1185">Reference proteome</keyword>
<protein>
    <submittedName>
        <fullName evidence="1">Uncharacterized protein</fullName>
    </submittedName>
</protein>
<dbReference type="EMBL" id="CP032694">
    <property type="protein sequence ID" value="AYG60981.1"/>
    <property type="molecule type" value="Genomic_DNA"/>
</dbReference>
<evidence type="ECO:0000313" key="1">
    <source>
        <dbReference type="EMBL" id="AYG60981.1"/>
    </source>
</evidence>
<gene>
    <name evidence="1" type="ORF">CCGE525_20785</name>
</gene>
<reference evidence="1 2" key="1">
    <citation type="submission" date="2018-10" db="EMBL/GenBank/DDBJ databases">
        <title>Rhizobium etli, R. leguminosarum and a new Rhizobium genospecies from Phaseolus dumosus.</title>
        <authorList>
            <person name="Ramirez-Puebla S.T."/>
            <person name="Rogel-Hernandez M.A."/>
            <person name="Guerrero G."/>
            <person name="Ormeno-Orrillo E."/>
            <person name="Martinez-Romero J.C."/>
            <person name="Negrete-Yankelevich S."/>
            <person name="Martinez-Romero E."/>
        </authorList>
    </citation>
    <scope>NUCLEOTIDE SEQUENCE [LARGE SCALE GENOMIC DNA]</scope>
    <source>
        <strain evidence="1 2">CCGE525</strain>
    </source>
</reference>
<name>A0A387FYN9_9HYPH</name>
<accession>A0A387FYN9</accession>
<evidence type="ECO:0000313" key="2">
    <source>
        <dbReference type="Proteomes" id="UP000282195"/>
    </source>
</evidence>
<organism evidence="1 2">
    <name type="scientific">Rhizobium jaguaris</name>
    <dbReference type="NCBI Taxonomy" id="1312183"/>
    <lineage>
        <taxon>Bacteria</taxon>
        <taxon>Pseudomonadati</taxon>
        <taxon>Pseudomonadota</taxon>
        <taxon>Alphaproteobacteria</taxon>
        <taxon>Hyphomicrobiales</taxon>
        <taxon>Rhizobiaceae</taxon>
        <taxon>Rhizobium/Agrobacterium group</taxon>
        <taxon>Rhizobium</taxon>
    </lineage>
</organism>
<dbReference type="RefSeq" id="WP_120705945.1">
    <property type="nucleotide sequence ID" value="NZ_CP032694.1"/>
</dbReference>
<proteinExistence type="predicted"/>
<dbReference type="AlphaFoldDB" id="A0A387FYN9"/>
<dbReference type="KEGG" id="rjg:CCGE525_20785"/>